<organism evidence="2 3">
    <name type="scientific">Exilibacterium tricleocarpae</name>
    <dbReference type="NCBI Taxonomy" id="2591008"/>
    <lineage>
        <taxon>Bacteria</taxon>
        <taxon>Pseudomonadati</taxon>
        <taxon>Pseudomonadota</taxon>
        <taxon>Gammaproteobacteria</taxon>
        <taxon>Cellvibrionales</taxon>
        <taxon>Cellvibrionaceae</taxon>
        <taxon>Exilibacterium</taxon>
    </lineage>
</organism>
<evidence type="ECO:0008006" key="4">
    <source>
        <dbReference type="Google" id="ProtNLM"/>
    </source>
</evidence>
<feature type="signal peptide" evidence="1">
    <location>
        <begin position="1"/>
        <end position="17"/>
    </location>
</feature>
<dbReference type="EMBL" id="VHSG01000010">
    <property type="protein sequence ID" value="TQV80049.1"/>
    <property type="molecule type" value="Genomic_DNA"/>
</dbReference>
<protein>
    <recommendedName>
        <fullName evidence="4">DUF3313 domain-containing protein</fullName>
    </recommendedName>
</protein>
<proteinExistence type="predicted"/>
<dbReference type="PROSITE" id="PS51257">
    <property type="entry name" value="PROKAR_LIPOPROTEIN"/>
    <property type="match status" value="1"/>
</dbReference>
<dbReference type="OrthoDB" id="5702859at2"/>
<gene>
    <name evidence="2" type="ORF">FKG94_10275</name>
</gene>
<dbReference type="AlphaFoldDB" id="A0A545TS57"/>
<evidence type="ECO:0000313" key="3">
    <source>
        <dbReference type="Proteomes" id="UP000319732"/>
    </source>
</evidence>
<feature type="chain" id="PRO_5022093934" description="DUF3313 domain-containing protein" evidence="1">
    <location>
        <begin position="18"/>
        <end position="289"/>
    </location>
</feature>
<evidence type="ECO:0000313" key="2">
    <source>
        <dbReference type="EMBL" id="TQV80049.1"/>
    </source>
</evidence>
<evidence type="ECO:0000256" key="1">
    <source>
        <dbReference type="SAM" id="SignalP"/>
    </source>
</evidence>
<keyword evidence="1" id="KW-0732">Signal</keyword>
<name>A0A545TS57_9GAMM</name>
<dbReference type="RefSeq" id="WP_142904149.1">
    <property type="nucleotide sequence ID" value="NZ_ML660092.1"/>
</dbReference>
<dbReference type="Proteomes" id="UP000319732">
    <property type="component" value="Unassembled WGS sequence"/>
</dbReference>
<reference evidence="2 3" key="1">
    <citation type="submission" date="2019-06" db="EMBL/GenBank/DDBJ databases">
        <title>Whole genome sequence for Cellvibrionaceae sp. R142.</title>
        <authorList>
            <person name="Wang G."/>
        </authorList>
    </citation>
    <scope>NUCLEOTIDE SEQUENCE [LARGE SCALE GENOMIC DNA]</scope>
    <source>
        <strain evidence="2 3">R142</strain>
    </source>
</reference>
<keyword evidence="3" id="KW-1185">Reference proteome</keyword>
<sequence>MRSLGLLTMILLLSACAQTVRVTPTLPAGSDGVTQGIETKVLIQVPPDAVQKHHVESGLVVLGLINDWKIDAHSNLPDAVGKLFEQHYDTVTLVKSHHNDCSDCSLIVRPRITEVDVSKVAMQSLVTLELSIHDARGKLITTLTSTGSSPFLSATRVGAGVAGYFIPFFGNMLGSKVVAGTVERAMDEALTDIGNQLAHEANSGQLARTWLPLDLARKQKYGQYEYTAERVARSHGCDMRTDGLRLTEKKYFKESYQAYCWGKPRFTINCEYGRCSADEKNSAFAATDN</sequence>
<accession>A0A545TS57</accession>
<comment type="caution">
    <text evidence="2">The sequence shown here is derived from an EMBL/GenBank/DDBJ whole genome shotgun (WGS) entry which is preliminary data.</text>
</comment>